<evidence type="ECO:0000313" key="2">
    <source>
        <dbReference type="Proteomes" id="UP001056778"/>
    </source>
</evidence>
<reference evidence="1" key="1">
    <citation type="submission" date="2022-04" db="EMBL/GenBank/DDBJ databases">
        <title>Chromosome-scale genome assembly of Holotrichia oblita Faldermann.</title>
        <authorList>
            <person name="Rongchong L."/>
        </authorList>
    </citation>
    <scope>NUCLEOTIDE SEQUENCE</scope>
    <source>
        <strain evidence="1">81SQS9</strain>
    </source>
</reference>
<keyword evidence="2" id="KW-1185">Reference proteome</keyword>
<comment type="caution">
    <text evidence="1">The sequence shown here is derived from an EMBL/GenBank/DDBJ whole genome shotgun (WGS) entry which is preliminary data.</text>
</comment>
<name>A0ACB9TRE2_HOLOL</name>
<dbReference type="Proteomes" id="UP001056778">
    <property type="component" value="Chromosome 1"/>
</dbReference>
<organism evidence="1 2">
    <name type="scientific">Holotrichia oblita</name>
    <name type="common">Chafer beetle</name>
    <dbReference type="NCBI Taxonomy" id="644536"/>
    <lineage>
        <taxon>Eukaryota</taxon>
        <taxon>Metazoa</taxon>
        <taxon>Ecdysozoa</taxon>
        <taxon>Arthropoda</taxon>
        <taxon>Hexapoda</taxon>
        <taxon>Insecta</taxon>
        <taxon>Pterygota</taxon>
        <taxon>Neoptera</taxon>
        <taxon>Endopterygota</taxon>
        <taxon>Coleoptera</taxon>
        <taxon>Polyphaga</taxon>
        <taxon>Scarabaeiformia</taxon>
        <taxon>Scarabaeidae</taxon>
        <taxon>Melolonthinae</taxon>
        <taxon>Holotrichia</taxon>
    </lineage>
</organism>
<accession>A0ACB9TRE2</accession>
<protein>
    <submittedName>
        <fullName evidence="1">Dihydroorotate dehydrogenase (Quinone) mitochondrial-related</fullName>
    </submittedName>
</protein>
<sequence length="310" mass="34121">MRTLFSYRHPSLEREVLGIRFPNPIGLAAGFDKNGEVFREMAALGFGFVEVGTVTPKPQKGNAKPRLFRLKADEALINRMGFNNKGLENMLENLQRRGKRPVIGCNLGRNTLTSNEDAPADYLLMFRKLYRYADYFVVNVSCPNVGGVTALQNRESVMAILGGLFEFRKGQGEYRPLLLKISPDLGFEQIDAMVDIMMDTPLDGMVAVNTTTRRDNLNTPAQTIEEIGAGGLSGKPLTGRAVEVIRHINKRTEGRYPIIGAGGVMTPQDAQDMLDAGASLVQVYTGMVYGGPSFAGRICRYIRTHVSGLK</sequence>
<gene>
    <name evidence="1" type="ORF">MML48_1g00065</name>
</gene>
<evidence type="ECO:0000313" key="1">
    <source>
        <dbReference type="EMBL" id="KAI4469346.1"/>
    </source>
</evidence>
<dbReference type="EMBL" id="CM043015">
    <property type="protein sequence ID" value="KAI4469346.1"/>
    <property type="molecule type" value="Genomic_DNA"/>
</dbReference>
<proteinExistence type="predicted"/>